<evidence type="ECO:0000313" key="5">
    <source>
        <dbReference type="Proteomes" id="UP000018851"/>
    </source>
</evidence>
<reference evidence="4 5" key="1">
    <citation type="submission" date="2013-07" db="EMBL/GenBank/DDBJ databases">
        <title>Completed genome of Sphingomonas sanxanigenens NX02.</title>
        <authorList>
            <person name="Ma T."/>
            <person name="Huang H."/>
            <person name="Wu M."/>
            <person name="Li X."/>
            <person name="Li G."/>
        </authorList>
    </citation>
    <scope>NUCLEOTIDE SEQUENCE [LARGE SCALE GENOMIC DNA]</scope>
    <source>
        <strain evidence="4 5">NX02</strain>
    </source>
</reference>
<dbReference type="Pfam" id="PF07859">
    <property type="entry name" value="Abhydrolase_3"/>
    <property type="match status" value="1"/>
</dbReference>
<accession>W0AFL2</accession>
<evidence type="ECO:0000313" key="4">
    <source>
        <dbReference type="EMBL" id="AHE55053.1"/>
    </source>
</evidence>
<dbReference type="KEGG" id="ssan:NX02_16875"/>
<dbReference type="GO" id="GO:0016787">
    <property type="term" value="F:hydrolase activity"/>
    <property type="evidence" value="ECO:0007669"/>
    <property type="project" value="UniProtKB-KW"/>
</dbReference>
<dbReference type="HOGENOM" id="CLU_012494_6_4_5"/>
<dbReference type="InterPro" id="IPR002168">
    <property type="entry name" value="Lipase_GDXG_HIS_AS"/>
</dbReference>
<dbReference type="PANTHER" id="PTHR48081:SF8">
    <property type="entry name" value="ALPHA_BETA HYDROLASE FOLD-3 DOMAIN-CONTAINING PROTEIN-RELATED"/>
    <property type="match status" value="1"/>
</dbReference>
<name>W0AFL2_9SPHN</name>
<dbReference type="EMBL" id="CP006644">
    <property type="protein sequence ID" value="AHE55053.1"/>
    <property type="molecule type" value="Genomic_DNA"/>
</dbReference>
<keyword evidence="2" id="KW-0378">Hydrolase</keyword>
<protein>
    <recommendedName>
        <fullName evidence="3">Alpha/beta hydrolase fold-3 domain-containing protein</fullName>
    </recommendedName>
</protein>
<dbReference type="RefSeq" id="WP_025293240.1">
    <property type="nucleotide sequence ID" value="NZ_CP006644.1"/>
</dbReference>
<sequence>MTDPIDPDIAAFNRRLSSRWREHPALDALSIARARAVAEIVRAPLRAGGPAMARTDDHRLESGDHRFRVRIHRPTGDAMPPALIYLHGGGFTLFSIDTHDRLMREYAAAGGFAVVGVDYPLSPEARYPVALEAVLTVLRWLAAEGAALGIDATRLAIGGDSAGANLALAACLRLRDGAEGPGLQAMLLNYGTYSDRSSDAAEAELGGPDAVLNRAEMDWFYGNYLRDDADRGDPYVCPLLADMTRLPPALLVVAERDLLAEQSLALAERFAAAGVPHRLSVYPGATHSFLEAMATAPIAMRAIGDGADWLKERLAPLL</sequence>
<dbReference type="PATRIC" id="fig|1123269.5.peg.3300"/>
<dbReference type="Proteomes" id="UP000018851">
    <property type="component" value="Chromosome"/>
</dbReference>
<gene>
    <name evidence="4" type="ORF">NX02_16875</name>
</gene>
<proteinExistence type="inferred from homology"/>
<dbReference type="InterPro" id="IPR013094">
    <property type="entry name" value="AB_hydrolase_3"/>
</dbReference>
<dbReference type="OrthoDB" id="9806180at2"/>
<evidence type="ECO:0000259" key="3">
    <source>
        <dbReference type="Pfam" id="PF07859"/>
    </source>
</evidence>
<dbReference type="InterPro" id="IPR050300">
    <property type="entry name" value="GDXG_lipolytic_enzyme"/>
</dbReference>
<dbReference type="PROSITE" id="PS01173">
    <property type="entry name" value="LIPASE_GDXG_HIS"/>
    <property type="match status" value="1"/>
</dbReference>
<dbReference type="Gene3D" id="3.40.50.1820">
    <property type="entry name" value="alpha/beta hydrolase"/>
    <property type="match status" value="1"/>
</dbReference>
<organism evidence="4 5">
    <name type="scientific">Sphingomonas sanxanigenens DSM 19645 = NX02</name>
    <dbReference type="NCBI Taxonomy" id="1123269"/>
    <lineage>
        <taxon>Bacteria</taxon>
        <taxon>Pseudomonadati</taxon>
        <taxon>Pseudomonadota</taxon>
        <taxon>Alphaproteobacteria</taxon>
        <taxon>Sphingomonadales</taxon>
        <taxon>Sphingomonadaceae</taxon>
        <taxon>Sphingomonas</taxon>
    </lineage>
</organism>
<evidence type="ECO:0000256" key="1">
    <source>
        <dbReference type="ARBA" id="ARBA00010515"/>
    </source>
</evidence>
<dbReference type="SUPFAM" id="SSF53474">
    <property type="entry name" value="alpha/beta-Hydrolases"/>
    <property type="match status" value="1"/>
</dbReference>
<dbReference type="eggNOG" id="COG0657">
    <property type="taxonomic scope" value="Bacteria"/>
</dbReference>
<feature type="domain" description="Alpha/beta hydrolase fold-3" evidence="3">
    <location>
        <begin position="83"/>
        <end position="290"/>
    </location>
</feature>
<dbReference type="STRING" id="1123269.NX02_16875"/>
<keyword evidence="5" id="KW-1185">Reference proteome</keyword>
<dbReference type="AlphaFoldDB" id="W0AFL2"/>
<dbReference type="PANTHER" id="PTHR48081">
    <property type="entry name" value="AB HYDROLASE SUPERFAMILY PROTEIN C4A8.06C"/>
    <property type="match status" value="1"/>
</dbReference>
<dbReference type="InterPro" id="IPR029058">
    <property type="entry name" value="AB_hydrolase_fold"/>
</dbReference>
<evidence type="ECO:0000256" key="2">
    <source>
        <dbReference type="ARBA" id="ARBA00022801"/>
    </source>
</evidence>
<comment type="similarity">
    <text evidence="1">Belongs to the 'GDXG' lipolytic enzyme family.</text>
</comment>